<dbReference type="InterPro" id="IPR006101">
    <property type="entry name" value="Glyco_hydro_2"/>
</dbReference>
<dbReference type="OrthoDB" id="9762066at2"/>
<dbReference type="InterPro" id="IPR017853">
    <property type="entry name" value="GH"/>
</dbReference>
<keyword evidence="10" id="KW-1185">Reference proteome</keyword>
<dbReference type="PANTHER" id="PTHR42732">
    <property type="entry name" value="BETA-GALACTOSIDASE"/>
    <property type="match status" value="1"/>
</dbReference>
<dbReference type="SUPFAM" id="SSF51445">
    <property type="entry name" value="(Trans)glycosidases"/>
    <property type="match status" value="1"/>
</dbReference>
<dbReference type="SUPFAM" id="SSF49785">
    <property type="entry name" value="Galactose-binding domain-like"/>
    <property type="match status" value="1"/>
</dbReference>
<organism evidence="9 10">
    <name type="scientific">Alkalibacterium olivapovliticus</name>
    <dbReference type="NCBI Taxonomy" id="99907"/>
    <lineage>
        <taxon>Bacteria</taxon>
        <taxon>Bacillati</taxon>
        <taxon>Bacillota</taxon>
        <taxon>Bacilli</taxon>
        <taxon>Lactobacillales</taxon>
        <taxon>Carnobacteriaceae</taxon>
        <taxon>Alkalibacterium</taxon>
    </lineage>
</organism>
<dbReference type="InterPro" id="IPR036156">
    <property type="entry name" value="Beta-gal/glucu_dom_sf"/>
</dbReference>
<dbReference type="InterPro" id="IPR006102">
    <property type="entry name" value="Ig-like_GH2"/>
</dbReference>
<dbReference type="InterPro" id="IPR006104">
    <property type="entry name" value="Glyco_hydro_2_N"/>
</dbReference>
<keyword evidence="3" id="KW-0326">Glycosidase</keyword>
<dbReference type="InterPro" id="IPR032311">
    <property type="entry name" value="DUF4982"/>
</dbReference>
<proteinExistence type="inferred from homology"/>
<feature type="domain" description="DUF4982" evidence="7">
    <location>
        <begin position="574"/>
        <end position="635"/>
    </location>
</feature>
<dbReference type="Pfam" id="PF18565">
    <property type="entry name" value="Glyco_hydro2_C5"/>
    <property type="match status" value="1"/>
</dbReference>
<dbReference type="Pfam" id="PF16355">
    <property type="entry name" value="DUF4982"/>
    <property type="match status" value="1"/>
</dbReference>
<dbReference type="InterPro" id="IPR013783">
    <property type="entry name" value="Ig-like_fold"/>
</dbReference>
<dbReference type="Proteomes" id="UP000238205">
    <property type="component" value="Unassembled WGS sequence"/>
</dbReference>
<dbReference type="InterPro" id="IPR006103">
    <property type="entry name" value="Glyco_hydro_2_cat"/>
</dbReference>
<feature type="domain" description="Glycoside hydrolase family 2" evidence="8">
    <location>
        <begin position="649"/>
        <end position="750"/>
    </location>
</feature>
<reference evidence="9 10" key="1">
    <citation type="submission" date="2018-03" db="EMBL/GenBank/DDBJ databases">
        <title>Genomic Encyclopedia of Archaeal and Bacterial Type Strains, Phase II (KMG-II): from individual species to whole genera.</title>
        <authorList>
            <person name="Goeker M."/>
        </authorList>
    </citation>
    <scope>NUCLEOTIDE SEQUENCE [LARGE SCALE GENOMIC DNA]</scope>
    <source>
        <strain evidence="9 10">DSM 13175</strain>
    </source>
</reference>
<evidence type="ECO:0000313" key="10">
    <source>
        <dbReference type="Proteomes" id="UP000238205"/>
    </source>
</evidence>
<dbReference type="RefSeq" id="WP_106193830.1">
    <property type="nucleotide sequence ID" value="NZ_PVTO01000014.1"/>
</dbReference>
<evidence type="ECO:0000259" key="4">
    <source>
        <dbReference type="Pfam" id="PF00703"/>
    </source>
</evidence>
<comment type="similarity">
    <text evidence="1">Belongs to the glycosyl hydrolase 2 family.</text>
</comment>
<keyword evidence="2" id="KW-0378">Hydrolase</keyword>
<evidence type="ECO:0000259" key="8">
    <source>
        <dbReference type="Pfam" id="PF18565"/>
    </source>
</evidence>
<evidence type="ECO:0000259" key="5">
    <source>
        <dbReference type="Pfam" id="PF02836"/>
    </source>
</evidence>
<dbReference type="Gene3D" id="2.60.40.10">
    <property type="entry name" value="Immunoglobulins"/>
    <property type="match status" value="3"/>
</dbReference>
<comment type="caution">
    <text evidence="9">The sequence shown here is derived from an EMBL/GenBank/DDBJ whole genome shotgun (WGS) entry which is preliminary data.</text>
</comment>
<protein>
    <submittedName>
        <fullName evidence="9">Beta-galactosidase</fullName>
    </submittedName>
</protein>
<evidence type="ECO:0000259" key="7">
    <source>
        <dbReference type="Pfam" id="PF16355"/>
    </source>
</evidence>
<dbReference type="Pfam" id="PF02837">
    <property type="entry name" value="Glyco_hydro_2_N"/>
    <property type="match status" value="1"/>
</dbReference>
<dbReference type="AlphaFoldDB" id="A0A2T0W693"/>
<evidence type="ECO:0000313" key="9">
    <source>
        <dbReference type="EMBL" id="PRY82215.1"/>
    </source>
</evidence>
<dbReference type="InterPro" id="IPR040605">
    <property type="entry name" value="Glyco_hydro2_dom5"/>
</dbReference>
<dbReference type="PANTHER" id="PTHR42732:SF1">
    <property type="entry name" value="BETA-MANNOSIDASE"/>
    <property type="match status" value="1"/>
</dbReference>
<feature type="domain" description="Glycoside hydrolase family 2 catalytic" evidence="5">
    <location>
        <begin position="255"/>
        <end position="400"/>
    </location>
</feature>
<dbReference type="Pfam" id="PF02836">
    <property type="entry name" value="Glyco_hydro_2_C"/>
    <property type="match status" value="1"/>
</dbReference>
<accession>A0A2T0W693</accession>
<feature type="domain" description="Glycosyl hydrolases family 2 sugar binding" evidence="6">
    <location>
        <begin position="46"/>
        <end position="137"/>
    </location>
</feature>
<dbReference type="EMBL" id="PVTO01000014">
    <property type="protein sequence ID" value="PRY82215.1"/>
    <property type="molecule type" value="Genomic_DNA"/>
</dbReference>
<dbReference type="GO" id="GO:0005975">
    <property type="term" value="P:carbohydrate metabolic process"/>
    <property type="evidence" value="ECO:0007669"/>
    <property type="project" value="InterPro"/>
</dbReference>
<feature type="domain" description="Glycoside hydrolase family 2 immunoglobulin-like beta-sandwich" evidence="4">
    <location>
        <begin position="159"/>
        <end position="248"/>
    </location>
</feature>
<dbReference type="PRINTS" id="PR00132">
    <property type="entry name" value="GLHYDRLASE2"/>
</dbReference>
<dbReference type="InterPro" id="IPR008979">
    <property type="entry name" value="Galactose-bd-like_sf"/>
</dbReference>
<sequence>MNTRTLLLKGWTFSKVKGISHTKPNTFEPVELPHDWLIEDTKDLYQDSVGWYRKELEYDGKTPHVAIRFDGVYMDSTLYVNGNEVGQWKYGYSAFEFDLTEHLKKGLNSIELKVVHQAPNSRWYTGAGIFRNVWLIQRGSTYIESDGIYVSTTKTGQMYTLEIDTDIVMGSDISYPVILTHKLSKNEKVVAESSAVVTKSETVTSLLTDLNVNEWSPESPELYSLETLIQLEDTFELLESQSRNVGFKTTEMLPDKGLLLNGEAYKLKGFCEHHDLGALGAAFNPNAMRHRMKLFKEMGVNAIRTSHNMPAKELMELADEVGFLIASESFDMWERSKTAYDYARFFKDWAYLDVKSWVKRDRNHVSLLLWTIGNEIYDTHADERGLTLTRQLTDWVTEFDPKENALVTLGSNYMPWENAQKCADLVKIVGYNYGEKYYDEQHEEHPDWVIYGSETGSVVQSRGIYHFPYHQSVLADDDEQCSALGNSSTSWGAKSPEAILTGERDRPYSMGQFVWTGFDYIGEPTPYHTKNAYFGQIDTATFPKDSYFIYQSAWVKFEEKPLLHLFPYWDFNPGQTIDVRVATNAPAVELYLNGTKMGDKKINHETDKNITPTWQVAYEPGELKAIAYDHDGKPVLEQVRQSFKDAHSIKLTPDKIELLADAQDLIFVEISAVDGDDNPVENAVNRVNLTVSGSGRLVGYDNGDSTDYDQYKGISRRLFSGKAMAIIQATGAEGSITLKAESKGLETSHLELSAIKTDQPIEREVLQSNTNKPINTGLLDEIPVRKLELLSDSGRILSPENTDLTVNAHLFPIDTSYTDLEWSLVNDAGVEATNVSLTFNGNKAHVSAKGDGAFRVRCTSKNGTDKIKLISELDMEVTGMGTAYKNPYALISGSLFDDSKGDVSNGNERGVATSRDGETVIGFHDIDFGKYGSDRITLPIFALSSEEYTIEIWEGDPSQQDSIHLTNAVYQKESKWNVYQEETYKLNKTLRGITSLYFVMQAKVHLKGFYFEEVSRAFAYNAALAADAIYGDAFNKTDTQVQNIGNNVSLVFEDMDFKDQSVRRIRLIGHSPIDKNTIHVRFENEEGESVNQVVEFTETADTESKLYDLTALTGKGTVTFVFLPGSQFNFEGFQLLAN</sequence>
<evidence type="ECO:0000256" key="2">
    <source>
        <dbReference type="ARBA" id="ARBA00022801"/>
    </source>
</evidence>
<dbReference type="InterPro" id="IPR051913">
    <property type="entry name" value="GH2_Domain-Containing"/>
</dbReference>
<evidence type="ECO:0000256" key="3">
    <source>
        <dbReference type="ARBA" id="ARBA00023295"/>
    </source>
</evidence>
<evidence type="ECO:0000259" key="6">
    <source>
        <dbReference type="Pfam" id="PF02837"/>
    </source>
</evidence>
<dbReference type="Pfam" id="PF00703">
    <property type="entry name" value="Glyco_hydro_2"/>
    <property type="match status" value="1"/>
</dbReference>
<dbReference type="Gene3D" id="3.20.20.80">
    <property type="entry name" value="Glycosidases"/>
    <property type="match status" value="1"/>
</dbReference>
<dbReference type="Gene3D" id="2.60.120.260">
    <property type="entry name" value="Galactose-binding domain-like"/>
    <property type="match status" value="3"/>
</dbReference>
<gene>
    <name evidence="9" type="ORF">CLV38_11411</name>
</gene>
<dbReference type="GO" id="GO:0004553">
    <property type="term" value="F:hydrolase activity, hydrolyzing O-glycosyl compounds"/>
    <property type="evidence" value="ECO:0007669"/>
    <property type="project" value="InterPro"/>
</dbReference>
<evidence type="ECO:0000256" key="1">
    <source>
        <dbReference type="ARBA" id="ARBA00007401"/>
    </source>
</evidence>
<name>A0A2T0W693_9LACT</name>
<dbReference type="SUPFAM" id="SSF49303">
    <property type="entry name" value="beta-Galactosidase/glucuronidase domain"/>
    <property type="match status" value="1"/>
</dbReference>